<evidence type="ECO:0000256" key="2">
    <source>
        <dbReference type="SAM" id="MobiDB-lite"/>
    </source>
</evidence>
<comment type="caution">
    <text evidence="4">The sequence shown here is derived from an EMBL/GenBank/DDBJ whole genome shotgun (WGS) entry which is preliminary data.</text>
</comment>
<dbReference type="Proteomes" id="UP001408789">
    <property type="component" value="Unassembled WGS sequence"/>
</dbReference>
<dbReference type="SUPFAM" id="SSF53098">
    <property type="entry name" value="Ribonuclease H-like"/>
    <property type="match status" value="1"/>
</dbReference>
<organism evidence="4 5">
    <name type="scientific">Deinandra increscens subsp. villosa</name>
    <dbReference type="NCBI Taxonomy" id="3103831"/>
    <lineage>
        <taxon>Eukaryota</taxon>
        <taxon>Viridiplantae</taxon>
        <taxon>Streptophyta</taxon>
        <taxon>Embryophyta</taxon>
        <taxon>Tracheophyta</taxon>
        <taxon>Spermatophyta</taxon>
        <taxon>Magnoliopsida</taxon>
        <taxon>eudicotyledons</taxon>
        <taxon>Gunneridae</taxon>
        <taxon>Pentapetalae</taxon>
        <taxon>asterids</taxon>
        <taxon>campanulids</taxon>
        <taxon>Asterales</taxon>
        <taxon>Asteraceae</taxon>
        <taxon>Asteroideae</taxon>
        <taxon>Heliantheae alliance</taxon>
        <taxon>Madieae</taxon>
        <taxon>Madiinae</taxon>
        <taxon>Deinandra</taxon>
    </lineage>
</organism>
<feature type="compositionally biased region" description="Low complexity" evidence="2">
    <location>
        <begin position="820"/>
        <end position="830"/>
    </location>
</feature>
<feature type="compositionally biased region" description="Polar residues" evidence="2">
    <location>
        <begin position="783"/>
        <end position="815"/>
    </location>
</feature>
<gene>
    <name evidence="4" type="ORF">SSX86_033117</name>
</gene>
<feature type="domain" description="Integrase catalytic" evidence="3">
    <location>
        <begin position="522"/>
        <end position="688"/>
    </location>
</feature>
<keyword evidence="1" id="KW-0378">Hydrolase</keyword>
<feature type="compositionally biased region" description="Low complexity" evidence="2">
    <location>
        <begin position="883"/>
        <end position="897"/>
    </location>
</feature>
<dbReference type="InterPro" id="IPR001584">
    <property type="entry name" value="Integrase_cat-core"/>
</dbReference>
<feature type="compositionally biased region" description="Low complexity" evidence="2">
    <location>
        <begin position="248"/>
        <end position="260"/>
    </location>
</feature>
<reference evidence="4 5" key="1">
    <citation type="submission" date="2024-04" db="EMBL/GenBank/DDBJ databases">
        <title>The reference genome of an endangered Asteraceae, Deinandra increscens subsp. villosa, native to the Central Coast of California.</title>
        <authorList>
            <person name="Guilliams M."/>
            <person name="Hasenstab-Lehman K."/>
            <person name="Meyer R."/>
            <person name="Mcevoy S."/>
        </authorList>
    </citation>
    <scope>NUCLEOTIDE SEQUENCE [LARGE SCALE GENOMIC DNA]</scope>
    <source>
        <tissue evidence="4">Leaf</tissue>
    </source>
</reference>
<dbReference type="GO" id="GO:0006508">
    <property type="term" value="P:proteolysis"/>
    <property type="evidence" value="ECO:0007669"/>
    <property type="project" value="UniProtKB-KW"/>
</dbReference>
<protein>
    <recommendedName>
        <fullName evidence="3">Integrase catalytic domain-containing protein</fullName>
    </recommendedName>
</protein>
<dbReference type="InterPro" id="IPR025724">
    <property type="entry name" value="GAG-pre-integrase_dom"/>
</dbReference>
<dbReference type="PANTHER" id="PTHR42648">
    <property type="entry name" value="TRANSPOSASE, PUTATIVE-RELATED"/>
    <property type="match status" value="1"/>
</dbReference>
<evidence type="ECO:0000256" key="1">
    <source>
        <dbReference type="ARBA" id="ARBA00022670"/>
    </source>
</evidence>
<dbReference type="GO" id="GO:0015074">
    <property type="term" value="P:DNA integration"/>
    <property type="evidence" value="ECO:0007669"/>
    <property type="project" value="InterPro"/>
</dbReference>
<proteinExistence type="predicted"/>
<dbReference type="InterPro" id="IPR054722">
    <property type="entry name" value="PolX-like_BBD"/>
</dbReference>
<dbReference type="AlphaFoldDB" id="A0AAP0C2I5"/>
<dbReference type="Pfam" id="PF13976">
    <property type="entry name" value="gag_pre-integrs"/>
    <property type="match status" value="1"/>
</dbReference>
<evidence type="ECO:0000259" key="3">
    <source>
        <dbReference type="PROSITE" id="PS50994"/>
    </source>
</evidence>
<dbReference type="Pfam" id="PF14223">
    <property type="entry name" value="Retrotran_gag_2"/>
    <property type="match status" value="1"/>
</dbReference>
<dbReference type="GO" id="GO:0008233">
    <property type="term" value="F:peptidase activity"/>
    <property type="evidence" value="ECO:0007669"/>
    <property type="project" value="UniProtKB-KW"/>
</dbReference>
<feature type="region of interest" description="Disordered" evidence="2">
    <location>
        <begin position="782"/>
        <end position="907"/>
    </location>
</feature>
<feature type="region of interest" description="Disordered" evidence="2">
    <location>
        <begin position="241"/>
        <end position="260"/>
    </location>
</feature>
<feature type="compositionally biased region" description="Polar residues" evidence="2">
    <location>
        <begin position="854"/>
        <end position="864"/>
    </location>
</feature>
<dbReference type="InterPro" id="IPR039537">
    <property type="entry name" value="Retrotran_Ty1/copia-like"/>
</dbReference>
<keyword evidence="1" id="KW-0645">Protease</keyword>
<dbReference type="Gene3D" id="3.30.420.10">
    <property type="entry name" value="Ribonuclease H-like superfamily/Ribonuclease H"/>
    <property type="match status" value="1"/>
</dbReference>
<dbReference type="InterPro" id="IPR012337">
    <property type="entry name" value="RNaseH-like_sf"/>
</dbReference>
<dbReference type="PROSITE" id="PS50994">
    <property type="entry name" value="INTEGRASE"/>
    <property type="match status" value="1"/>
</dbReference>
<dbReference type="InterPro" id="IPR036397">
    <property type="entry name" value="RNaseH_sf"/>
</dbReference>
<evidence type="ECO:0000313" key="5">
    <source>
        <dbReference type="Proteomes" id="UP001408789"/>
    </source>
</evidence>
<dbReference type="Pfam" id="PF00665">
    <property type="entry name" value="rve"/>
    <property type="match status" value="1"/>
</dbReference>
<dbReference type="InterPro" id="IPR057670">
    <property type="entry name" value="SH3_retrovirus"/>
</dbReference>
<dbReference type="GO" id="GO:0003676">
    <property type="term" value="F:nucleic acid binding"/>
    <property type="evidence" value="ECO:0007669"/>
    <property type="project" value="InterPro"/>
</dbReference>
<dbReference type="Pfam" id="PF25597">
    <property type="entry name" value="SH3_retrovirus"/>
    <property type="match status" value="1"/>
</dbReference>
<dbReference type="PANTHER" id="PTHR42648:SF26">
    <property type="entry name" value="INTEGRASE CATALYTIC DOMAIN-CONTAINING PROTEIN"/>
    <property type="match status" value="1"/>
</dbReference>
<keyword evidence="5" id="KW-1185">Reference proteome</keyword>
<dbReference type="EMBL" id="JBCNJP010019640">
    <property type="protein sequence ID" value="KAK9047921.1"/>
    <property type="molecule type" value="Genomic_DNA"/>
</dbReference>
<name>A0AAP0C2I5_9ASTR</name>
<dbReference type="Pfam" id="PF22936">
    <property type="entry name" value="Pol_BBD"/>
    <property type="match status" value="1"/>
</dbReference>
<accession>A0AAP0C2I5</accession>
<feature type="compositionally biased region" description="Low complexity" evidence="2">
    <location>
        <begin position="837"/>
        <end position="852"/>
    </location>
</feature>
<sequence length="941" mass="104415">MASSSSHLNHLGATFHALQIKLETGKYLLWRHQIIPLLTLHKLLPHIDGTGTAPSPTVTSEGKSAPNPDYVTWLEDDNHAVVILQSSLTEESVAVIVGLTRAREIWLALEAAYGNTSVERVHHLRDMLRHVVKGDKTVAAYGREFKSICDQLAAVGHPMDRAEQNHLFVTGLGPEFLSFSSTANALHPNASLSDLLSRAESHEILARSIASHSPSVAFTAQSAPLPSVVQPHSMVVTAAQSPATATPNRNNNNRNYRNNGKFNYKGNRNSDPCQWCGIHGHKANVCRKLQRHLTAAAAGSKLKGSSHSANSAVIDEEVLAKAFTAQCNTNLSDADWYVDSGASDHMSGMTNYLHNVRPKTGNSEVTFGNGQTLPVTHKGDVLLPNNVLLKDILVVPNIHKNLLSVSMLTKTNNVDVLFSHPSFYIQDRMTKKMLAQGRCEDGLYVLDNTNNNNKALVATRSSPMASFEEWHARLGHVSFESIMFLKQLGVISLSSILPKPGICSPCQMAKAHKLPFNKDEKRAQNPLDLIHCDLWGPSPVTSRNNYRYYAAFIDDSSRFCWIYPLRLKSEFFEALNIFLKFVQTQFERKVKVFQSDGGTEFTNQKVQKLFENNGTFHRFSCPYTPQQNGRVERKHRHIVETGLAMLFHSKLNPNLWVEAFSTAVFIINRLPSKLLNGSSPFEILYKTKPDYNSFKPFGCRVYPLLRSYSEHKLSPRSVPCIFLGYSSKHKGYKCFEPTSSRTFITRHAKFDELSFPSNPLSVDKSQSQLSLSTFLHCTKKSHPTVSSNQNKSTCPSEAQTTQAQQPHKPTSTNQSDHPHGSSSTHPTSAHNTPPISPLSTQSQTQNTTSIPQVPDQNSNPSHCSICSDLNIPQDVFPNQSDLSTPSTPSASSESSHSSTHRPLPHLRPPSLLRHLHLHLLFHIPCKPVQKAASLNQNTKPI</sequence>
<evidence type="ECO:0000313" key="4">
    <source>
        <dbReference type="EMBL" id="KAK9047921.1"/>
    </source>
</evidence>